<keyword evidence="1" id="KW-0472">Membrane</keyword>
<keyword evidence="1" id="KW-0812">Transmembrane</keyword>
<keyword evidence="3" id="KW-1185">Reference proteome</keyword>
<sequence length="105" mass="11303">MAESSGSAGYRKSTGMERNRVFLGFISFLDVFVLPHPALHLARFSDLNLSLRPATCNLRFATCDIVVPSFPSAAYNASLFFFASPLLPALSCTKPAVSSSSRDPA</sequence>
<evidence type="ECO:0000313" key="2">
    <source>
        <dbReference type="EMBL" id="KAK4670598.1"/>
    </source>
</evidence>
<feature type="transmembrane region" description="Helical" evidence="1">
    <location>
        <begin position="21"/>
        <end position="42"/>
    </location>
</feature>
<accession>A0ABR0HS76</accession>
<organism evidence="2 3">
    <name type="scientific">Podospora pseudopauciseta</name>
    <dbReference type="NCBI Taxonomy" id="2093780"/>
    <lineage>
        <taxon>Eukaryota</taxon>
        <taxon>Fungi</taxon>
        <taxon>Dikarya</taxon>
        <taxon>Ascomycota</taxon>
        <taxon>Pezizomycotina</taxon>
        <taxon>Sordariomycetes</taxon>
        <taxon>Sordariomycetidae</taxon>
        <taxon>Sordariales</taxon>
        <taxon>Podosporaceae</taxon>
        <taxon>Podospora</taxon>
    </lineage>
</organism>
<evidence type="ECO:0000256" key="1">
    <source>
        <dbReference type="SAM" id="Phobius"/>
    </source>
</evidence>
<keyword evidence="1" id="KW-1133">Transmembrane helix</keyword>
<gene>
    <name evidence="2" type="ORF">QC763_0044400</name>
</gene>
<dbReference type="EMBL" id="JAFFHB010000002">
    <property type="protein sequence ID" value="KAK4670598.1"/>
    <property type="molecule type" value="Genomic_DNA"/>
</dbReference>
<evidence type="ECO:0008006" key="4">
    <source>
        <dbReference type="Google" id="ProtNLM"/>
    </source>
</evidence>
<name>A0ABR0HS76_9PEZI</name>
<dbReference type="GeneID" id="87925680"/>
<comment type="caution">
    <text evidence="2">The sequence shown here is derived from an EMBL/GenBank/DDBJ whole genome shotgun (WGS) entry which is preliminary data.</text>
</comment>
<dbReference type="RefSeq" id="XP_062769268.1">
    <property type="nucleotide sequence ID" value="XM_062905665.1"/>
</dbReference>
<dbReference type="Proteomes" id="UP001326199">
    <property type="component" value="Unassembled WGS sequence"/>
</dbReference>
<protein>
    <recommendedName>
        <fullName evidence="4">Transmembrane protein</fullName>
    </recommendedName>
</protein>
<evidence type="ECO:0000313" key="3">
    <source>
        <dbReference type="Proteomes" id="UP001326199"/>
    </source>
</evidence>
<proteinExistence type="predicted"/>
<reference evidence="2 3" key="1">
    <citation type="journal article" date="2023" name="bioRxiv">
        <title>High-quality genome assemblies of four members of thePodospora anserinaspecies complex.</title>
        <authorList>
            <person name="Ament-Velasquez S.L."/>
            <person name="Vogan A.A."/>
            <person name="Wallerman O."/>
            <person name="Hartmann F."/>
            <person name="Gautier V."/>
            <person name="Silar P."/>
            <person name="Giraud T."/>
            <person name="Johannesson H."/>
        </authorList>
    </citation>
    <scope>NUCLEOTIDE SEQUENCE [LARGE SCALE GENOMIC DNA]</scope>
    <source>
        <strain evidence="2 3">CBS 411.78</strain>
    </source>
</reference>